<feature type="domain" description="Homeobox" evidence="6">
    <location>
        <begin position="142"/>
        <end position="193"/>
    </location>
</feature>
<keyword evidence="8" id="KW-1185">Reference proteome</keyword>
<sequence length="193" mass="22876">MKWFMAMLNRNKTKDPPPTKLLEFAEQLCQDLQNSSPSLEKLVGAMMGCKHKMYFLTNIHVVRACVFVHTHNGQYDTACRLLECCEAKEKEELVQLWHEIHYQRFMEEHHTDFLTPLQKFRCRKRNPPPNSLCPEGLKSRNYSDEVRQQLHSFAAEVTANPNKEQREGLARNLNLQPTQVYNWFANYRRRHKS</sequence>
<dbReference type="GO" id="GO:0048741">
    <property type="term" value="P:skeletal muscle fiber development"/>
    <property type="evidence" value="ECO:0007669"/>
    <property type="project" value="TreeGrafter"/>
</dbReference>
<dbReference type="AlphaFoldDB" id="A0A091IHR9"/>
<dbReference type="STRING" id="9244.A0A091IHR9"/>
<organism evidence="7 8">
    <name type="scientific">Calypte anna</name>
    <name type="common">Anna's hummingbird</name>
    <name type="synonym">Archilochus anna</name>
    <dbReference type="NCBI Taxonomy" id="9244"/>
    <lineage>
        <taxon>Eukaryota</taxon>
        <taxon>Metazoa</taxon>
        <taxon>Chordata</taxon>
        <taxon>Craniata</taxon>
        <taxon>Vertebrata</taxon>
        <taxon>Euteleostomi</taxon>
        <taxon>Archelosauria</taxon>
        <taxon>Archosauria</taxon>
        <taxon>Dinosauria</taxon>
        <taxon>Saurischia</taxon>
        <taxon>Theropoda</taxon>
        <taxon>Coelurosauria</taxon>
        <taxon>Aves</taxon>
        <taxon>Neognathae</taxon>
        <taxon>Neoaves</taxon>
        <taxon>Strisores</taxon>
        <taxon>Apodiformes</taxon>
        <taxon>Trochilidae</taxon>
        <taxon>Calypte</taxon>
    </lineage>
</organism>
<evidence type="ECO:0000256" key="3">
    <source>
        <dbReference type="ARBA" id="ARBA00023242"/>
    </source>
</evidence>
<dbReference type="GO" id="GO:0000978">
    <property type="term" value="F:RNA polymerase II cis-regulatory region sequence-specific DNA binding"/>
    <property type="evidence" value="ECO:0007669"/>
    <property type="project" value="TreeGrafter"/>
</dbReference>
<feature type="non-terminal residue" evidence="7">
    <location>
        <position position="193"/>
    </location>
</feature>
<gene>
    <name evidence="7" type="ORF">N300_08240</name>
</gene>
<accession>A0A091IHR9</accession>
<dbReference type="PANTHER" id="PTHR10390">
    <property type="entry name" value="HOMEOBOX PROTEIN SIX"/>
    <property type="match status" value="1"/>
</dbReference>
<dbReference type="Proteomes" id="UP000054308">
    <property type="component" value="Unassembled WGS sequence"/>
</dbReference>
<evidence type="ECO:0000256" key="2">
    <source>
        <dbReference type="ARBA" id="ARBA00023155"/>
    </source>
</evidence>
<reference evidence="7 8" key="1">
    <citation type="submission" date="2014-04" db="EMBL/GenBank/DDBJ databases">
        <title>Genome evolution of avian class.</title>
        <authorList>
            <person name="Zhang G."/>
            <person name="Li C."/>
        </authorList>
    </citation>
    <scope>NUCLEOTIDE SEQUENCE [LARGE SCALE GENOMIC DNA]</scope>
    <source>
        <strain evidence="7">BGI_N300</strain>
    </source>
</reference>
<dbReference type="InterPro" id="IPR031701">
    <property type="entry name" value="SIX1_SD"/>
</dbReference>
<dbReference type="GO" id="GO:0005634">
    <property type="term" value="C:nucleus"/>
    <property type="evidence" value="ECO:0007669"/>
    <property type="project" value="UniProtKB-SubCell"/>
</dbReference>
<dbReference type="CDD" id="cd00086">
    <property type="entry name" value="homeodomain"/>
    <property type="match status" value="1"/>
</dbReference>
<dbReference type="PANTHER" id="PTHR10390:SF34">
    <property type="entry name" value="ANOMALOUS HOMEOBOX PROTEIN"/>
    <property type="match status" value="1"/>
</dbReference>
<dbReference type="InterPro" id="IPR009057">
    <property type="entry name" value="Homeodomain-like_sf"/>
</dbReference>
<dbReference type="SMART" id="SM00389">
    <property type="entry name" value="HOX"/>
    <property type="match status" value="1"/>
</dbReference>
<dbReference type="EMBL" id="KL218758">
    <property type="protein sequence ID" value="KFP07812.1"/>
    <property type="molecule type" value="Genomic_DNA"/>
</dbReference>
<evidence type="ECO:0000313" key="7">
    <source>
        <dbReference type="EMBL" id="KFP07812.1"/>
    </source>
</evidence>
<dbReference type="SUPFAM" id="SSF46689">
    <property type="entry name" value="Homeodomain-like"/>
    <property type="match status" value="1"/>
</dbReference>
<dbReference type="GO" id="GO:0000981">
    <property type="term" value="F:DNA-binding transcription factor activity, RNA polymerase II-specific"/>
    <property type="evidence" value="ECO:0007669"/>
    <property type="project" value="InterPro"/>
</dbReference>
<dbReference type="InterPro" id="IPR001356">
    <property type="entry name" value="HD"/>
</dbReference>
<dbReference type="PROSITE" id="PS50071">
    <property type="entry name" value="HOMEOBOX_2"/>
    <property type="match status" value="1"/>
</dbReference>
<dbReference type="InterPro" id="IPR017970">
    <property type="entry name" value="Homeobox_CS"/>
</dbReference>
<dbReference type="Pfam" id="PF00046">
    <property type="entry name" value="Homeodomain"/>
    <property type="match status" value="1"/>
</dbReference>
<dbReference type="GO" id="GO:0014857">
    <property type="term" value="P:regulation of skeletal muscle cell proliferation"/>
    <property type="evidence" value="ECO:0007669"/>
    <property type="project" value="TreeGrafter"/>
</dbReference>
<dbReference type="GO" id="GO:0005667">
    <property type="term" value="C:transcription regulator complex"/>
    <property type="evidence" value="ECO:0007669"/>
    <property type="project" value="TreeGrafter"/>
</dbReference>
<proteinExistence type="predicted"/>
<dbReference type="Gene3D" id="1.10.10.60">
    <property type="entry name" value="Homeodomain-like"/>
    <property type="match status" value="1"/>
</dbReference>
<evidence type="ECO:0000259" key="6">
    <source>
        <dbReference type="PROSITE" id="PS50071"/>
    </source>
</evidence>
<keyword evidence="3 4" id="KW-0539">Nucleus</keyword>
<comment type="subcellular location">
    <subcellularLocation>
        <location evidence="4 5">Nucleus</location>
    </subcellularLocation>
</comment>
<keyword evidence="2 4" id="KW-0371">Homeobox</keyword>
<evidence type="ECO:0000313" key="8">
    <source>
        <dbReference type="Proteomes" id="UP000054308"/>
    </source>
</evidence>
<dbReference type="PROSITE" id="PS00027">
    <property type="entry name" value="HOMEOBOX_1"/>
    <property type="match status" value="1"/>
</dbReference>
<evidence type="ECO:0000256" key="1">
    <source>
        <dbReference type="ARBA" id="ARBA00023125"/>
    </source>
</evidence>
<protein>
    <submittedName>
        <fullName evidence="7">Anomalous homeobox protein</fullName>
    </submittedName>
</protein>
<dbReference type="Pfam" id="PF16878">
    <property type="entry name" value="SIX1_SD"/>
    <property type="match status" value="1"/>
</dbReference>
<evidence type="ECO:0000256" key="5">
    <source>
        <dbReference type="RuleBase" id="RU000682"/>
    </source>
</evidence>
<keyword evidence="1 4" id="KW-0238">DNA-binding</keyword>
<name>A0A091IHR9_CALAN</name>
<evidence type="ECO:0000256" key="4">
    <source>
        <dbReference type="PROSITE-ProRule" id="PRU00108"/>
    </source>
</evidence>